<comment type="similarity">
    <text evidence="7">Belongs to the SEC23/SEC24 family. SEC23 subfamily.</text>
</comment>
<proteinExistence type="inferred from homology"/>
<dbReference type="Proteomes" id="UP001491310">
    <property type="component" value="Unassembled WGS sequence"/>
</dbReference>
<keyword evidence="5 7" id="KW-0472">Membrane</keyword>
<gene>
    <name evidence="12" type="ORF">WJX75_005897</name>
</gene>
<dbReference type="InterPro" id="IPR012990">
    <property type="entry name" value="Beta-sandwich_Sec23_24"/>
</dbReference>
<dbReference type="SUPFAM" id="SSF53300">
    <property type="entry name" value="vWA-like"/>
    <property type="match status" value="1"/>
</dbReference>
<dbReference type="Gene3D" id="2.30.30.380">
    <property type="entry name" value="Zn-finger domain of Sec23/24"/>
    <property type="match status" value="1"/>
</dbReference>
<comment type="function">
    <text evidence="7">Component of the coat protein complex II (COPII) which promotes the formation of transport vesicles from the endoplasmic reticulum (ER). The coat has two main functions, the physical deformation of the endoplasmic reticulum membrane into vesicles and the selection of cargo molecules.</text>
</comment>
<evidence type="ECO:0000256" key="5">
    <source>
        <dbReference type="ARBA" id="ARBA00023136"/>
    </source>
</evidence>
<dbReference type="InterPro" id="IPR029006">
    <property type="entry name" value="ADF-H/Gelsolin-like_dom_sf"/>
</dbReference>
<dbReference type="SUPFAM" id="SSF82919">
    <property type="entry name" value="Zn-finger domain of Sec23/24"/>
    <property type="match status" value="1"/>
</dbReference>
<dbReference type="Gene3D" id="1.20.120.730">
    <property type="entry name" value="Sec23/Sec24 helical domain"/>
    <property type="match status" value="1"/>
</dbReference>
<evidence type="ECO:0000256" key="1">
    <source>
        <dbReference type="ARBA" id="ARBA00022723"/>
    </source>
</evidence>
<feature type="domain" description="Sec23/Sec24 beta-sandwich" evidence="11">
    <location>
        <begin position="401"/>
        <end position="506"/>
    </location>
</feature>
<keyword evidence="3 7" id="KW-0862">Zinc</keyword>
<dbReference type="Gene3D" id="3.40.50.410">
    <property type="entry name" value="von Willebrand factor, type A domain"/>
    <property type="match status" value="1"/>
</dbReference>
<evidence type="ECO:0000259" key="9">
    <source>
        <dbReference type="Pfam" id="PF04810"/>
    </source>
</evidence>
<keyword evidence="6 7" id="KW-0968">Cytoplasmic vesicle</keyword>
<dbReference type="PANTHER" id="PTHR11141">
    <property type="entry name" value="PROTEIN TRANSPORT PROTEIN SEC23"/>
    <property type="match status" value="1"/>
</dbReference>
<protein>
    <recommendedName>
        <fullName evidence="7">Protein transport protein SEC23</fullName>
    </recommendedName>
</protein>
<comment type="caution">
    <text evidence="12">The sequence shown here is derived from an EMBL/GenBank/DDBJ whole genome shotgun (WGS) entry which is preliminary data.</text>
</comment>
<evidence type="ECO:0000313" key="12">
    <source>
        <dbReference type="EMBL" id="KAK9907554.1"/>
    </source>
</evidence>
<feature type="domain" description="Sec23/Sec24 trunk" evidence="10">
    <location>
        <begin position="293"/>
        <end position="397"/>
    </location>
</feature>
<accession>A0ABR2YLD1</accession>
<evidence type="ECO:0000256" key="3">
    <source>
        <dbReference type="ARBA" id="ARBA00022833"/>
    </source>
</evidence>
<dbReference type="InterPro" id="IPR006896">
    <property type="entry name" value="Sec23/24_trunk_dom"/>
</dbReference>
<keyword evidence="1 7" id="KW-0479">Metal-binding</keyword>
<evidence type="ECO:0000259" key="11">
    <source>
        <dbReference type="Pfam" id="PF08033"/>
    </source>
</evidence>
<dbReference type="PANTHER" id="PTHR11141:SF6">
    <property type="entry name" value="PROTEIN TRANSPORT PROTEIN SEC23 A"/>
    <property type="match status" value="1"/>
</dbReference>
<dbReference type="Pfam" id="PF04811">
    <property type="entry name" value="Sec23_trunk"/>
    <property type="match status" value="2"/>
</dbReference>
<dbReference type="Gene3D" id="2.60.40.1670">
    <property type="entry name" value="beta-sandwich domain of Sec23/24"/>
    <property type="match status" value="1"/>
</dbReference>
<organism evidence="12 13">
    <name type="scientific">Coccomyxa subellipsoidea</name>
    <dbReference type="NCBI Taxonomy" id="248742"/>
    <lineage>
        <taxon>Eukaryota</taxon>
        <taxon>Viridiplantae</taxon>
        <taxon>Chlorophyta</taxon>
        <taxon>core chlorophytes</taxon>
        <taxon>Trebouxiophyceae</taxon>
        <taxon>Trebouxiophyceae incertae sedis</taxon>
        <taxon>Coccomyxaceae</taxon>
        <taxon>Coccomyxa</taxon>
    </lineage>
</organism>
<feature type="compositionally biased region" description="Basic and acidic residues" evidence="8">
    <location>
        <begin position="316"/>
        <end position="327"/>
    </location>
</feature>
<dbReference type="SUPFAM" id="SSF81811">
    <property type="entry name" value="Helical domain of Sec23/24"/>
    <property type="match status" value="1"/>
</dbReference>
<evidence type="ECO:0000256" key="6">
    <source>
        <dbReference type="ARBA" id="ARBA00023329"/>
    </source>
</evidence>
<dbReference type="SUPFAM" id="SSF81995">
    <property type="entry name" value="beta-sandwich domain of Sec23/24"/>
    <property type="match status" value="1"/>
</dbReference>
<evidence type="ECO:0000256" key="8">
    <source>
        <dbReference type="SAM" id="MobiDB-lite"/>
    </source>
</evidence>
<dbReference type="Gene3D" id="3.40.20.10">
    <property type="entry name" value="Severin"/>
    <property type="match status" value="1"/>
</dbReference>
<keyword evidence="4 7" id="KW-0931">ER-Golgi transport</keyword>
<feature type="domain" description="Sec23/Sec24 trunk" evidence="10">
    <location>
        <begin position="150"/>
        <end position="274"/>
    </location>
</feature>
<evidence type="ECO:0000256" key="2">
    <source>
        <dbReference type="ARBA" id="ARBA00022824"/>
    </source>
</evidence>
<evidence type="ECO:0000256" key="7">
    <source>
        <dbReference type="RuleBase" id="RU365030"/>
    </source>
</evidence>
<keyword evidence="7" id="KW-0813">Transport</keyword>
<dbReference type="InterPro" id="IPR036465">
    <property type="entry name" value="vWFA_dom_sf"/>
</dbReference>
<dbReference type="EMBL" id="JALJOT010000009">
    <property type="protein sequence ID" value="KAK9907554.1"/>
    <property type="molecule type" value="Genomic_DNA"/>
</dbReference>
<evidence type="ECO:0000259" key="10">
    <source>
        <dbReference type="Pfam" id="PF04811"/>
    </source>
</evidence>
<dbReference type="InterPro" id="IPR036174">
    <property type="entry name" value="Znf_Sec23_Sec24_sf"/>
</dbReference>
<dbReference type="Pfam" id="PF04810">
    <property type="entry name" value="zf-Sec23_Sec24"/>
    <property type="match status" value="1"/>
</dbReference>
<name>A0ABR2YLD1_9CHLO</name>
<dbReference type="InterPro" id="IPR036175">
    <property type="entry name" value="Sec23/24_helical_dom_sf"/>
</dbReference>
<keyword evidence="2 7" id="KW-0256">Endoplasmic reticulum</keyword>
<feature type="region of interest" description="Disordered" evidence="8">
    <location>
        <begin position="301"/>
        <end position="327"/>
    </location>
</feature>
<evidence type="ECO:0000256" key="4">
    <source>
        <dbReference type="ARBA" id="ARBA00022892"/>
    </source>
</evidence>
<reference evidence="12 13" key="1">
    <citation type="journal article" date="2024" name="Nat. Commun.">
        <title>Phylogenomics reveals the evolutionary origins of lichenization in chlorophyte algae.</title>
        <authorList>
            <person name="Puginier C."/>
            <person name="Libourel C."/>
            <person name="Otte J."/>
            <person name="Skaloud P."/>
            <person name="Haon M."/>
            <person name="Grisel S."/>
            <person name="Petersen M."/>
            <person name="Berrin J.G."/>
            <person name="Delaux P.M."/>
            <person name="Dal Grande F."/>
            <person name="Keller J."/>
        </authorList>
    </citation>
    <scope>NUCLEOTIDE SEQUENCE [LARGE SCALE GENOMIC DNA]</scope>
    <source>
        <strain evidence="12 13">SAG 216-7</strain>
    </source>
</reference>
<dbReference type="Pfam" id="PF08033">
    <property type="entry name" value="Sec23_BS"/>
    <property type="match status" value="1"/>
</dbReference>
<keyword evidence="13" id="KW-1185">Reference proteome</keyword>
<dbReference type="SUPFAM" id="SSF82754">
    <property type="entry name" value="C-terminal, gelsolin-like domain of Sec23/24"/>
    <property type="match status" value="1"/>
</dbReference>
<keyword evidence="7" id="KW-0653">Protein transport</keyword>
<sequence length="751" mass="79403">MKQRHTRASTSDSRKGDLRVSSSIVAMSSSTVFNERHSTSRLGVPLGAIVTPVPPDGHTPPAAQHAGVCCSNCNAFINLYSEIDQRSGVWQCYFCKQSSSDASSLSLLDSHSCPELAGEAVDYLESSDSDGLEAPPPKLIILAVDETPDAEHLEHLKAAVGEVITSLPDTTCISLIAFSAAVAVFDLSRSNAVAAHVLPGDGHMDEAVLRVIREKLSAYLAPLNQCRPAALAAVKSLRPTQQGRHRERPRCTGAAIEAGLHIISLAQASRAVAAAAAAAPHAQPGMSRAATPVDGRMLIVTSGPTTKGPGRVPVRSLDRDGRPADAHSLREGSKAFQQLAQEAADLGTAVDILGTGMSAVNVPLLSTVARISGGSLTLHAGYGGISGANLAASLQRQVGQRGTLEVYVSPGLAVTRVIGPATDLAASWTRNGDTHSGAAAGPKRAKRGGGCAAVALRAVERGTAVAFHLDVLKPLDTQAYVQVVLSWADGAGRTVRRVVTRKLQTTTVLSAYVRDLDVPLSAVLLAKGVVQDAVRSEAAANDELAPIRASIGKHLQHVAACFGEAMWEDPKQPGWFSRRRKLWKLPHQLRLFAEVLYQLQRGPMLGSVMGHADEKALLHSILLGAPLDLSQSALLPVLHIHNRETGHFDASPAANLALCPGAAAVLDHGSHIFVWHGSALASFRDCDDVHASCLDFAIRLSSGRFPLPDVRVVTQGTGDARYVSARLMPLQHDSPEEQVAQARYLSRAYLM</sequence>
<feature type="domain" description="Zinc finger Sec23/Sec24-type" evidence="9">
    <location>
        <begin position="69"/>
        <end position="99"/>
    </location>
</feature>
<evidence type="ECO:0000313" key="13">
    <source>
        <dbReference type="Proteomes" id="UP001491310"/>
    </source>
</evidence>
<dbReference type="InterPro" id="IPR006895">
    <property type="entry name" value="Znf_Sec23_Sec24"/>
</dbReference>
<dbReference type="InterPro" id="IPR037364">
    <property type="entry name" value="Sec23"/>
</dbReference>
<comment type="subcellular location">
    <subcellularLocation>
        <location evidence="7">Cytoplasmic vesicle</location>
        <location evidence="7">COPII-coated vesicle membrane</location>
        <topology evidence="7">Peripheral membrane protein</topology>
        <orientation evidence="7">Cytoplasmic side</orientation>
    </subcellularLocation>
    <subcellularLocation>
        <location evidence="7">Endoplasmic reticulum membrane</location>
        <topology evidence="7">Peripheral membrane protein</topology>
        <orientation evidence="7">Cytoplasmic side</orientation>
    </subcellularLocation>
</comment>
<keyword evidence="7" id="KW-0963">Cytoplasm</keyword>
<dbReference type="InterPro" id="IPR036180">
    <property type="entry name" value="Gelsolin-like_dom_sf"/>
</dbReference>